<feature type="compositionally biased region" description="Basic and acidic residues" evidence="1">
    <location>
        <begin position="130"/>
        <end position="147"/>
    </location>
</feature>
<sequence length="237" mass="25669">MARIEEITSFDAGASPAPHGFRAHGPDRGESGNPIPQTIPTHPRYADSPMSLDAHGDASYAELHPPTLSDGSTYGPITVTTLSYTAHGVHTIDPRGLVHISRGHSPPYMHMRAHAHAFAHARNSRRRQAMRTDEGVAGRDSPLDEKVQKRRRAHAWPPPRPALKAHRSGPNRDEDMLMSTTSEESSGVASAPAFDSPLRGAISPESHSAPVSEKSRGWVMNDREMDAVSAALARFSC</sequence>
<name>A0A165EW36_EXIGL</name>
<evidence type="ECO:0000313" key="2">
    <source>
        <dbReference type="EMBL" id="KZV87821.1"/>
    </source>
</evidence>
<feature type="compositionally biased region" description="Polar residues" evidence="1">
    <location>
        <begin position="178"/>
        <end position="188"/>
    </location>
</feature>
<organism evidence="2 3">
    <name type="scientific">Exidia glandulosa HHB12029</name>
    <dbReference type="NCBI Taxonomy" id="1314781"/>
    <lineage>
        <taxon>Eukaryota</taxon>
        <taxon>Fungi</taxon>
        <taxon>Dikarya</taxon>
        <taxon>Basidiomycota</taxon>
        <taxon>Agaricomycotina</taxon>
        <taxon>Agaricomycetes</taxon>
        <taxon>Auriculariales</taxon>
        <taxon>Exidiaceae</taxon>
        <taxon>Exidia</taxon>
    </lineage>
</organism>
<dbReference type="AlphaFoldDB" id="A0A165EW36"/>
<evidence type="ECO:0000256" key="1">
    <source>
        <dbReference type="SAM" id="MobiDB-lite"/>
    </source>
</evidence>
<feature type="region of interest" description="Disordered" evidence="1">
    <location>
        <begin position="1"/>
        <end position="73"/>
    </location>
</feature>
<feature type="region of interest" description="Disordered" evidence="1">
    <location>
        <begin position="123"/>
        <end position="215"/>
    </location>
</feature>
<gene>
    <name evidence="2" type="ORF">EXIGLDRAFT_194747</name>
</gene>
<dbReference type="Proteomes" id="UP000077266">
    <property type="component" value="Unassembled WGS sequence"/>
</dbReference>
<protein>
    <submittedName>
        <fullName evidence="2">Uncharacterized protein</fullName>
    </submittedName>
</protein>
<reference evidence="2 3" key="1">
    <citation type="journal article" date="2016" name="Mol. Biol. Evol.">
        <title>Comparative Genomics of Early-Diverging Mushroom-Forming Fungi Provides Insights into the Origins of Lignocellulose Decay Capabilities.</title>
        <authorList>
            <person name="Nagy L.G."/>
            <person name="Riley R."/>
            <person name="Tritt A."/>
            <person name="Adam C."/>
            <person name="Daum C."/>
            <person name="Floudas D."/>
            <person name="Sun H."/>
            <person name="Yadav J.S."/>
            <person name="Pangilinan J."/>
            <person name="Larsson K.H."/>
            <person name="Matsuura K."/>
            <person name="Barry K."/>
            <person name="Labutti K."/>
            <person name="Kuo R."/>
            <person name="Ohm R.A."/>
            <person name="Bhattacharya S.S."/>
            <person name="Shirouzu T."/>
            <person name="Yoshinaga Y."/>
            <person name="Martin F.M."/>
            <person name="Grigoriev I.V."/>
            <person name="Hibbett D.S."/>
        </authorList>
    </citation>
    <scope>NUCLEOTIDE SEQUENCE [LARGE SCALE GENOMIC DNA]</scope>
    <source>
        <strain evidence="2 3">HHB12029</strain>
    </source>
</reference>
<proteinExistence type="predicted"/>
<evidence type="ECO:0000313" key="3">
    <source>
        <dbReference type="Proteomes" id="UP000077266"/>
    </source>
</evidence>
<dbReference type="EMBL" id="KV426115">
    <property type="protein sequence ID" value="KZV87821.1"/>
    <property type="molecule type" value="Genomic_DNA"/>
</dbReference>
<keyword evidence="3" id="KW-1185">Reference proteome</keyword>
<dbReference type="InParanoid" id="A0A165EW36"/>
<accession>A0A165EW36</accession>